<dbReference type="SUPFAM" id="SSF69572">
    <property type="entry name" value="Activating enzymes of the ubiquitin-like proteins"/>
    <property type="match status" value="1"/>
</dbReference>
<evidence type="ECO:0000313" key="3">
    <source>
        <dbReference type="Proteomes" id="UP000613113"/>
    </source>
</evidence>
<dbReference type="InterPro" id="IPR000594">
    <property type="entry name" value="ThiF_NAD_FAD-bd"/>
</dbReference>
<protein>
    <submittedName>
        <fullName evidence="2">ThiF family adenylyltransferase</fullName>
    </submittedName>
</protein>
<evidence type="ECO:0000259" key="1">
    <source>
        <dbReference type="Pfam" id="PF00899"/>
    </source>
</evidence>
<dbReference type="PANTHER" id="PTHR43267:SF1">
    <property type="entry name" value="TRNA THREONYLCARBAMOYLADENOSINE DEHYDRATASE"/>
    <property type="match status" value="1"/>
</dbReference>
<reference evidence="2 3" key="1">
    <citation type="submission" date="2020-08" db="EMBL/GenBank/DDBJ databases">
        <title>Novel species isolated from subtropical streams in China.</title>
        <authorList>
            <person name="Lu H."/>
        </authorList>
    </citation>
    <scope>NUCLEOTIDE SEQUENCE [LARGE SCALE GENOMIC DNA]</scope>
    <source>
        <strain evidence="2 3">FT31W</strain>
    </source>
</reference>
<keyword evidence="2" id="KW-0808">Transferase</keyword>
<comment type="caution">
    <text evidence="2">The sequence shown here is derived from an EMBL/GenBank/DDBJ whole genome shotgun (WGS) entry which is preliminary data.</text>
</comment>
<dbReference type="Proteomes" id="UP000613113">
    <property type="component" value="Unassembled WGS sequence"/>
</dbReference>
<dbReference type="Pfam" id="PF00899">
    <property type="entry name" value="ThiF"/>
    <property type="match status" value="1"/>
</dbReference>
<organism evidence="2 3">
    <name type="scientific">Undibacterium griseum</name>
    <dbReference type="NCBI Taxonomy" id="2762295"/>
    <lineage>
        <taxon>Bacteria</taxon>
        <taxon>Pseudomonadati</taxon>
        <taxon>Pseudomonadota</taxon>
        <taxon>Betaproteobacteria</taxon>
        <taxon>Burkholderiales</taxon>
        <taxon>Oxalobacteraceae</taxon>
        <taxon>Undibacterium</taxon>
    </lineage>
</organism>
<dbReference type="PANTHER" id="PTHR43267">
    <property type="entry name" value="TRNA THREONYLCARBAMOYLADENOSINE DEHYDRATASE"/>
    <property type="match status" value="1"/>
</dbReference>
<sequence>MKSFDGADILRSARHLLDTEGAYDESGRPGEVPSEHRFTEGQLLRWEHARLVLNDELLAEAQRRGPGVWVLDIQANVFDNSCVCIGVGISGSSEYDRWTDPAIPSSVGVPRYGIGRIAIVEPGDPRFYALTSKDMSCEERWAAFSSIPFNEYGIIVGLVNGRVIAKFLDSDNHTLDIINILMDKQQRSPARDAILAEKRVAILGCGSMGSKVAASLARMGVADFFLVDSDVLKVNNIVRNELDWEGVGAHKTDALAQRLKRINAQAKVKQWTNQLGGQTSVDTLMVCLTTLKECDLVVETTGSGQGFVYASSVSESEGIPMVWGRVFGGGFGGYIARSRPGIEASALDVRNAIYRWFQTPGFPEPPADVGIDYGAGPDDQAPMIANDADVSVISAHLTQFAADALRGAADSEYPHSVYVIGLRKEWVFEQPFDTQPIDVSGVRTSDIAEGYEEDRLAQFGETGS</sequence>
<name>A0ABR6YKV4_9BURK</name>
<dbReference type="Gene3D" id="3.40.50.720">
    <property type="entry name" value="NAD(P)-binding Rossmann-like Domain"/>
    <property type="match status" value="1"/>
</dbReference>
<gene>
    <name evidence="2" type="ORF">H8K27_05205</name>
</gene>
<dbReference type="InterPro" id="IPR035985">
    <property type="entry name" value="Ubiquitin-activating_enz"/>
</dbReference>
<dbReference type="GO" id="GO:0016779">
    <property type="term" value="F:nucleotidyltransferase activity"/>
    <property type="evidence" value="ECO:0007669"/>
    <property type="project" value="UniProtKB-KW"/>
</dbReference>
<proteinExistence type="predicted"/>
<keyword evidence="3" id="KW-1185">Reference proteome</keyword>
<dbReference type="InterPro" id="IPR045886">
    <property type="entry name" value="ThiF/MoeB/HesA"/>
</dbReference>
<evidence type="ECO:0000313" key="2">
    <source>
        <dbReference type="EMBL" id="MBC3884523.1"/>
    </source>
</evidence>
<feature type="domain" description="THIF-type NAD/FAD binding fold" evidence="1">
    <location>
        <begin position="195"/>
        <end position="328"/>
    </location>
</feature>
<keyword evidence="2" id="KW-0548">Nucleotidyltransferase</keyword>
<dbReference type="EMBL" id="JACOGC010000002">
    <property type="protein sequence ID" value="MBC3884523.1"/>
    <property type="molecule type" value="Genomic_DNA"/>
</dbReference>
<dbReference type="RefSeq" id="WP_186862153.1">
    <property type="nucleotide sequence ID" value="NZ_JACOGC010000002.1"/>
</dbReference>
<accession>A0ABR6YKV4</accession>